<protein>
    <submittedName>
        <fullName evidence="1">Uncharacterized protein</fullName>
    </submittedName>
</protein>
<evidence type="ECO:0000313" key="1">
    <source>
        <dbReference type="EMBL" id="KAL0061951.1"/>
    </source>
</evidence>
<name>A0ABR2ZLS6_9AGAR</name>
<keyword evidence="2" id="KW-1185">Reference proteome</keyword>
<dbReference type="EMBL" id="JBBXMP010000119">
    <property type="protein sequence ID" value="KAL0061951.1"/>
    <property type="molecule type" value="Genomic_DNA"/>
</dbReference>
<proteinExistence type="predicted"/>
<gene>
    <name evidence="1" type="ORF">AAF712_011235</name>
</gene>
<reference evidence="1 2" key="1">
    <citation type="submission" date="2024-05" db="EMBL/GenBank/DDBJ databases">
        <title>A draft genome resource for the thread blight pathogen Marasmius tenuissimus strain MS-2.</title>
        <authorList>
            <person name="Yulfo-Soto G.E."/>
            <person name="Baruah I.K."/>
            <person name="Amoako-Attah I."/>
            <person name="Bukari Y."/>
            <person name="Meinhardt L.W."/>
            <person name="Bailey B.A."/>
            <person name="Cohen S.P."/>
        </authorList>
    </citation>
    <scope>NUCLEOTIDE SEQUENCE [LARGE SCALE GENOMIC DNA]</scope>
    <source>
        <strain evidence="1 2">MS-2</strain>
    </source>
</reference>
<organism evidence="1 2">
    <name type="scientific">Marasmius tenuissimus</name>
    <dbReference type="NCBI Taxonomy" id="585030"/>
    <lineage>
        <taxon>Eukaryota</taxon>
        <taxon>Fungi</taxon>
        <taxon>Dikarya</taxon>
        <taxon>Basidiomycota</taxon>
        <taxon>Agaricomycotina</taxon>
        <taxon>Agaricomycetes</taxon>
        <taxon>Agaricomycetidae</taxon>
        <taxon>Agaricales</taxon>
        <taxon>Marasmiineae</taxon>
        <taxon>Marasmiaceae</taxon>
        <taxon>Marasmius</taxon>
    </lineage>
</organism>
<sequence>MNRLVPSLRRQDLSANYRSKAATARTLEATLYSNVNDSDDIGWGYLAESDCYQLPSCLAQTGPVTARGFPVRYGSSDVHN</sequence>
<comment type="caution">
    <text evidence="1">The sequence shown here is derived from an EMBL/GenBank/DDBJ whole genome shotgun (WGS) entry which is preliminary data.</text>
</comment>
<dbReference type="Proteomes" id="UP001437256">
    <property type="component" value="Unassembled WGS sequence"/>
</dbReference>
<accession>A0ABR2ZLS6</accession>
<evidence type="ECO:0000313" key="2">
    <source>
        <dbReference type="Proteomes" id="UP001437256"/>
    </source>
</evidence>